<evidence type="ECO:0000313" key="2">
    <source>
        <dbReference type="Proteomes" id="UP001140510"/>
    </source>
</evidence>
<dbReference type="AlphaFoldDB" id="A0A9W8ZHH8"/>
<dbReference type="OrthoDB" id="2906425at2759"/>
<proteinExistence type="predicted"/>
<comment type="caution">
    <text evidence="1">The sequence shown here is derived from an EMBL/GenBank/DDBJ whole genome shotgun (WGS) entry which is preliminary data.</text>
</comment>
<dbReference type="Proteomes" id="UP001140510">
    <property type="component" value="Unassembled WGS sequence"/>
</dbReference>
<gene>
    <name evidence="1" type="ORF">N0V91_003102</name>
</gene>
<protein>
    <recommendedName>
        <fullName evidence="3">Aminoglycoside phosphotransferase domain-containing protein</fullName>
    </recommendedName>
</protein>
<accession>A0A9W8ZHH8</accession>
<evidence type="ECO:0008006" key="3">
    <source>
        <dbReference type="Google" id="ProtNLM"/>
    </source>
</evidence>
<reference evidence="1" key="1">
    <citation type="submission" date="2022-10" db="EMBL/GenBank/DDBJ databases">
        <title>Tapping the CABI collections for fungal endophytes: first genome assemblies for Collariella, Neodidymelliopsis, Ascochyta clinopodiicola, Didymella pomorum, Didymosphaeria variabile, Neocosmospora piperis and Neocucurbitaria cava.</title>
        <authorList>
            <person name="Hill R."/>
        </authorList>
    </citation>
    <scope>NUCLEOTIDE SEQUENCE</scope>
    <source>
        <strain evidence="1">IMI 355091</strain>
    </source>
</reference>
<keyword evidence="2" id="KW-1185">Reference proteome</keyword>
<organism evidence="1 2">
    <name type="scientific">Didymella pomorum</name>
    <dbReference type="NCBI Taxonomy" id="749634"/>
    <lineage>
        <taxon>Eukaryota</taxon>
        <taxon>Fungi</taxon>
        <taxon>Dikarya</taxon>
        <taxon>Ascomycota</taxon>
        <taxon>Pezizomycotina</taxon>
        <taxon>Dothideomycetes</taxon>
        <taxon>Pleosporomycetidae</taxon>
        <taxon>Pleosporales</taxon>
        <taxon>Pleosporineae</taxon>
        <taxon>Didymellaceae</taxon>
        <taxon>Didymella</taxon>
    </lineage>
</organism>
<name>A0A9W8ZHH8_9PLEO</name>
<sequence length="433" mass="50139">MLLYDATRLHASEDDDEIEHGETMRKVFDGLRTIVPQYFPHSTDQEQTFICDRDVSSANILVNSNGEIISFVDWECIAVLPICPLPPKVEDDTDSLFFYKERLIDYELARLRPFFLEKMQRLSPVWVAAFDANRLRYDIMLAASSCHDGNQCKWIKAWVMALSDGFNPSVSLIDALRRAEYRLKADWFQDWLKTLSWEDILIKSLSGTISQATVKQLKGWLEETHQKQKWAKDYEIVRLRQCVTLANDKNEGRKAIGKELNEDRDMIDQFVAEAKVHLRFQHEVIGDGLLRIAQQITQGRKKCPKKAELNLAHDNMTYMAERTQFPKVDKLLEDISSKLAFTDYDAAHHIVNDFRSKNESSPVSISTKEVKRALMYRRSCIDDARNFLDYSLEECMVQEKEYDEALEDLLGIVAAHCESMEEEVCARVSRKDS</sequence>
<dbReference type="EMBL" id="JAPEVA010000014">
    <property type="protein sequence ID" value="KAJ4408846.1"/>
    <property type="molecule type" value="Genomic_DNA"/>
</dbReference>
<evidence type="ECO:0000313" key="1">
    <source>
        <dbReference type="EMBL" id="KAJ4408846.1"/>
    </source>
</evidence>